<feature type="binding site" evidence="8">
    <location>
        <position position="107"/>
    </location>
    <ligand>
        <name>ATP</name>
        <dbReference type="ChEBI" id="CHEBI:30616"/>
    </ligand>
</feature>
<dbReference type="Proteomes" id="UP000067461">
    <property type="component" value="Chromosome"/>
</dbReference>
<dbReference type="InterPro" id="IPR003846">
    <property type="entry name" value="SelO"/>
</dbReference>
<feature type="active site" description="Proton acceptor" evidence="8">
    <location>
        <position position="249"/>
    </location>
</feature>
<comment type="catalytic activity">
    <reaction evidence="8">
        <text>L-seryl-[protein] + ATP = 3-O-(5'-adenylyl)-L-seryl-[protein] + diphosphate</text>
        <dbReference type="Rhea" id="RHEA:58120"/>
        <dbReference type="Rhea" id="RHEA-COMP:9863"/>
        <dbReference type="Rhea" id="RHEA-COMP:15073"/>
        <dbReference type="ChEBI" id="CHEBI:29999"/>
        <dbReference type="ChEBI" id="CHEBI:30616"/>
        <dbReference type="ChEBI" id="CHEBI:33019"/>
        <dbReference type="ChEBI" id="CHEBI:142516"/>
        <dbReference type="EC" id="2.7.7.108"/>
    </reaction>
</comment>
<dbReference type="NCBIfam" id="NF000658">
    <property type="entry name" value="PRK00029.1"/>
    <property type="match status" value="1"/>
</dbReference>
<proteinExistence type="inferred from homology"/>
<feature type="binding site" evidence="8">
    <location>
        <position position="177"/>
    </location>
    <ligand>
        <name>ATP</name>
        <dbReference type="ChEBI" id="CHEBI:30616"/>
    </ligand>
</feature>
<keyword evidence="8" id="KW-0464">Manganese</keyword>
<dbReference type="GO" id="GO:0005524">
    <property type="term" value="F:ATP binding"/>
    <property type="evidence" value="ECO:0007669"/>
    <property type="project" value="UniProtKB-UniRule"/>
</dbReference>
<dbReference type="AlphaFoldDB" id="A0A060NQ75"/>
<dbReference type="GO" id="GO:0030145">
    <property type="term" value="F:manganese ion binding"/>
    <property type="evidence" value="ECO:0007669"/>
    <property type="project" value="UniProtKB-UniRule"/>
</dbReference>
<dbReference type="GO" id="GO:0000287">
    <property type="term" value="F:magnesium ion binding"/>
    <property type="evidence" value="ECO:0007669"/>
    <property type="project" value="UniProtKB-UniRule"/>
</dbReference>
<dbReference type="PANTHER" id="PTHR32057">
    <property type="entry name" value="PROTEIN ADENYLYLTRANSFERASE SELO, MITOCHONDRIAL"/>
    <property type="match status" value="1"/>
</dbReference>
<feature type="binding site" evidence="8">
    <location>
        <position position="119"/>
    </location>
    <ligand>
        <name>ATP</name>
        <dbReference type="ChEBI" id="CHEBI:30616"/>
    </ligand>
</feature>
<keyword evidence="4 8" id="KW-0479">Metal-binding</keyword>
<evidence type="ECO:0000313" key="9">
    <source>
        <dbReference type="EMBL" id="BAO81069.1"/>
    </source>
</evidence>
<dbReference type="GO" id="GO:0070733">
    <property type="term" value="F:AMPylase activity"/>
    <property type="evidence" value="ECO:0007669"/>
    <property type="project" value="UniProtKB-EC"/>
</dbReference>
<keyword evidence="5 8" id="KW-0547">Nucleotide-binding</keyword>
<feature type="binding site" evidence="8">
    <location>
        <position position="170"/>
    </location>
    <ligand>
        <name>ATP</name>
        <dbReference type="ChEBI" id="CHEBI:30616"/>
    </ligand>
</feature>
<dbReference type="OrthoDB" id="9776281at2"/>
<dbReference type="RefSeq" id="WP_045531484.1">
    <property type="nucleotide sequence ID" value="NZ_AP014568.1"/>
</dbReference>
<comment type="catalytic activity">
    <reaction evidence="8">
        <text>L-seryl-[protein] + UTP = O-(5'-uridylyl)-L-seryl-[protein] + diphosphate</text>
        <dbReference type="Rhea" id="RHEA:64604"/>
        <dbReference type="Rhea" id="RHEA-COMP:9863"/>
        <dbReference type="Rhea" id="RHEA-COMP:16635"/>
        <dbReference type="ChEBI" id="CHEBI:29999"/>
        <dbReference type="ChEBI" id="CHEBI:33019"/>
        <dbReference type="ChEBI" id="CHEBI:46398"/>
        <dbReference type="ChEBI" id="CHEBI:156051"/>
    </reaction>
</comment>
<feature type="binding site" evidence="8">
    <location>
        <position position="88"/>
    </location>
    <ligand>
        <name>ATP</name>
        <dbReference type="ChEBI" id="CHEBI:30616"/>
    </ligand>
</feature>
<keyword evidence="3 8" id="KW-0548">Nucleotidyltransferase</keyword>
<feature type="binding site" evidence="8">
    <location>
        <position position="120"/>
    </location>
    <ligand>
        <name>ATP</name>
        <dbReference type="ChEBI" id="CHEBI:30616"/>
    </ligand>
</feature>
<evidence type="ECO:0000256" key="3">
    <source>
        <dbReference type="ARBA" id="ARBA00022695"/>
    </source>
</evidence>
<feature type="binding site" evidence="8">
    <location>
        <position position="87"/>
    </location>
    <ligand>
        <name>ATP</name>
        <dbReference type="ChEBI" id="CHEBI:30616"/>
    </ligand>
</feature>
<dbReference type="HAMAP" id="MF_00692">
    <property type="entry name" value="SelO"/>
    <property type="match status" value="1"/>
</dbReference>
<evidence type="ECO:0000313" key="10">
    <source>
        <dbReference type="Proteomes" id="UP000067461"/>
    </source>
</evidence>
<dbReference type="EC" id="2.7.7.-" evidence="8"/>
<keyword evidence="6 8" id="KW-0067">ATP-binding</keyword>
<evidence type="ECO:0000256" key="4">
    <source>
        <dbReference type="ARBA" id="ARBA00022723"/>
    </source>
</evidence>
<gene>
    <name evidence="8" type="primary">ydiU</name>
    <name evidence="8" type="synonym">selO</name>
    <name evidence="9" type="ORF">SRAA_1215</name>
</gene>
<comment type="similarity">
    <text evidence="1 8">Belongs to the SELO family.</text>
</comment>
<comment type="catalytic activity">
    <reaction evidence="8">
        <text>L-tyrosyl-[protein] + UTP = O-(5'-uridylyl)-L-tyrosyl-[protein] + diphosphate</text>
        <dbReference type="Rhea" id="RHEA:83887"/>
        <dbReference type="Rhea" id="RHEA-COMP:10136"/>
        <dbReference type="Rhea" id="RHEA-COMP:20238"/>
        <dbReference type="ChEBI" id="CHEBI:33019"/>
        <dbReference type="ChEBI" id="CHEBI:46398"/>
        <dbReference type="ChEBI" id="CHEBI:46858"/>
        <dbReference type="ChEBI" id="CHEBI:90602"/>
    </reaction>
</comment>
<evidence type="ECO:0000256" key="6">
    <source>
        <dbReference type="ARBA" id="ARBA00022840"/>
    </source>
</evidence>
<evidence type="ECO:0000256" key="1">
    <source>
        <dbReference type="ARBA" id="ARBA00009747"/>
    </source>
</evidence>
<protein>
    <recommendedName>
        <fullName evidence="8">Protein nucleotidyltransferase YdiU</fullName>
        <ecNumber evidence="8">2.7.7.-</ecNumber>
    </recommendedName>
    <alternativeName>
        <fullName evidence="8">Protein adenylyltransferase YdiU</fullName>
        <ecNumber evidence="8">2.7.7.108</ecNumber>
    </alternativeName>
    <alternativeName>
        <fullName evidence="8">Protein uridylyltransferase YdiU</fullName>
        <ecNumber evidence="8">2.7.7.-</ecNumber>
    </alternativeName>
</protein>
<evidence type="ECO:0000256" key="8">
    <source>
        <dbReference type="HAMAP-Rule" id="MF_00692"/>
    </source>
</evidence>
<comment type="cofactor">
    <cofactor evidence="8">
        <name>Mg(2+)</name>
        <dbReference type="ChEBI" id="CHEBI:18420"/>
    </cofactor>
    <cofactor evidence="8">
        <name>Mn(2+)</name>
        <dbReference type="ChEBI" id="CHEBI:29035"/>
    </cofactor>
</comment>
<comment type="catalytic activity">
    <reaction evidence="8">
        <text>L-threonyl-[protein] + ATP = 3-O-(5'-adenylyl)-L-threonyl-[protein] + diphosphate</text>
        <dbReference type="Rhea" id="RHEA:54292"/>
        <dbReference type="Rhea" id="RHEA-COMP:11060"/>
        <dbReference type="Rhea" id="RHEA-COMP:13847"/>
        <dbReference type="ChEBI" id="CHEBI:30013"/>
        <dbReference type="ChEBI" id="CHEBI:30616"/>
        <dbReference type="ChEBI" id="CHEBI:33019"/>
        <dbReference type="ChEBI" id="CHEBI:138113"/>
        <dbReference type="EC" id="2.7.7.108"/>
    </reaction>
</comment>
<comment type="catalytic activity">
    <reaction evidence="8">
        <text>L-histidyl-[protein] + UTP = N(tele)-(5'-uridylyl)-L-histidyl-[protein] + diphosphate</text>
        <dbReference type="Rhea" id="RHEA:83891"/>
        <dbReference type="Rhea" id="RHEA-COMP:9745"/>
        <dbReference type="Rhea" id="RHEA-COMP:20239"/>
        <dbReference type="ChEBI" id="CHEBI:29979"/>
        <dbReference type="ChEBI" id="CHEBI:33019"/>
        <dbReference type="ChEBI" id="CHEBI:46398"/>
        <dbReference type="ChEBI" id="CHEBI:233474"/>
    </reaction>
</comment>
<dbReference type="KEGG" id="cbaa:SRAA_1215"/>
<dbReference type="STRING" id="1458425.SRAA_1215"/>
<name>A0A060NQ75_9BURK</name>
<comment type="function">
    <text evidence="8">Nucleotidyltransferase involved in the post-translational modification of proteins. It can catalyze the addition of adenosine monophosphate (AMP) or uridine monophosphate (UMP) to a protein, resulting in modifications known as AMPylation and UMPylation.</text>
</comment>
<dbReference type="EMBL" id="AP014568">
    <property type="protein sequence ID" value="BAO81069.1"/>
    <property type="molecule type" value="Genomic_DNA"/>
</dbReference>
<reference evidence="9 10" key="1">
    <citation type="journal article" date="2014" name="Nat. Commun.">
        <title>Physiological and genomic features of highly alkaliphilic hydrogen-utilizing Betaproteobacteria from a continental serpentinizing site.</title>
        <authorList>
            <person name="Suzuki S."/>
            <person name="Kuenen J.G."/>
            <person name="Schipper K."/>
            <person name="van der Velde S."/>
            <person name="Ishii S."/>
            <person name="Wu A."/>
            <person name="Sorokin D.Y."/>
            <person name="Tenney A."/>
            <person name="Meng X.Y."/>
            <person name="Morrill P.L."/>
            <person name="Kamagata Y."/>
            <person name="Muyzer G."/>
            <person name="Nealson K.H."/>
        </authorList>
    </citation>
    <scope>NUCLEOTIDE SEQUENCE [LARGE SCALE GENOMIC DNA]</scope>
    <source>
        <strain evidence="9 10">A1</strain>
    </source>
</reference>
<sequence>MELQSSRFESLGTAFYTRLRPQPLPEPYWVGYSDAAATELGLHTDWPYDGASLACASGNALPPGASPLASVYSGHQFGVWAGQLGDGRALLLGERRGPEALWEVQLKGSGPTPYSRMGDGRAVLRSSIREFLCSEALHALGVPSTRALCVTGSPAPVRRERIETAAVVTRLAPSFIRFGHFEHFAQRGQHAELQALADFVIAHHYPECAAWPNPAQRVAALLEAVTVRTAELLAQWQALGFCHGVMNTDNMSILGLTIDYGPFQFMDGFDPQHICNHSDDSGRYAFGQQPGIAHWNLYCLAQALLPLLDGTQQAAEALRHYKPRFEAALQQRLNAKLGLNEPRAGDAALADELLSLLAAEQTDYTRFWRSLSEGVAEFSLSGRVTELGAARALLQQTDAFNNWARRWRERLQSDAAQTPELARERMRRSNPRVVLRNHLAQAVIEAAEQRQFEPLQRLQAALAQPYADLPDCDDLAAEAPAWAAQIAISCSS</sequence>
<dbReference type="EC" id="2.7.7.108" evidence="8"/>
<evidence type="ECO:0000256" key="2">
    <source>
        <dbReference type="ARBA" id="ARBA00022679"/>
    </source>
</evidence>
<feature type="binding site" evidence="8">
    <location>
        <position position="259"/>
    </location>
    <ligand>
        <name>Mg(2+)</name>
        <dbReference type="ChEBI" id="CHEBI:18420"/>
    </ligand>
</feature>
<comment type="catalytic activity">
    <reaction evidence="8">
        <text>L-tyrosyl-[protein] + ATP = O-(5'-adenylyl)-L-tyrosyl-[protein] + diphosphate</text>
        <dbReference type="Rhea" id="RHEA:54288"/>
        <dbReference type="Rhea" id="RHEA-COMP:10136"/>
        <dbReference type="Rhea" id="RHEA-COMP:13846"/>
        <dbReference type="ChEBI" id="CHEBI:30616"/>
        <dbReference type="ChEBI" id="CHEBI:33019"/>
        <dbReference type="ChEBI" id="CHEBI:46858"/>
        <dbReference type="ChEBI" id="CHEBI:83624"/>
        <dbReference type="EC" id="2.7.7.108"/>
    </reaction>
</comment>
<evidence type="ECO:0000256" key="5">
    <source>
        <dbReference type="ARBA" id="ARBA00022741"/>
    </source>
</evidence>
<evidence type="ECO:0000256" key="7">
    <source>
        <dbReference type="ARBA" id="ARBA00022842"/>
    </source>
</evidence>
<keyword evidence="7 8" id="KW-0460">Magnesium</keyword>
<organism evidence="9 10">
    <name type="scientific">Serpentinimonas raichei</name>
    <dbReference type="NCBI Taxonomy" id="1458425"/>
    <lineage>
        <taxon>Bacteria</taxon>
        <taxon>Pseudomonadati</taxon>
        <taxon>Pseudomonadota</taxon>
        <taxon>Betaproteobacteria</taxon>
        <taxon>Burkholderiales</taxon>
        <taxon>Comamonadaceae</taxon>
        <taxon>Serpentinimonas</taxon>
    </lineage>
</organism>
<keyword evidence="2 8" id="KW-0808">Transferase</keyword>
<feature type="binding site" evidence="8">
    <location>
        <position position="259"/>
    </location>
    <ligand>
        <name>ATP</name>
        <dbReference type="ChEBI" id="CHEBI:30616"/>
    </ligand>
</feature>
<feature type="binding site" evidence="8">
    <location>
        <position position="250"/>
    </location>
    <ligand>
        <name>Mg(2+)</name>
        <dbReference type="ChEBI" id="CHEBI:18420"/>
    </ligand>
</feature>
<dbReference type="HOGENOM" id="CLU_010245_4_0_4"/>
<accession>A0A060NQ75</accession>
<keyword evidence="10" id="KW-1185">Reference proteome</keyword>
<dbReference type="Pfam" id="PF02696">
    <property type="entry name" value="SelO"/>
    <property type="match status" value="1"/>
</dbReference>
<feature type="binding site" evidence="8">
    <location>
        <position position="85"/>
    </location>
    <ligand>
        <name>ATP</name>
        <dbReference type="ChEBI" id="CHEBI:30616"/>
    </ligand>
</feature>
<dbReference type="PANTHER" id="PTHR32057:SF14">
    <property type="entry name" value="PROTEIN ADENYLYLTRANSFERASE SELO, MITOCHONDRIAL"/>
    <property type="match status" value="1"/>
</dbReference>